<dbReference type="InterPro" id="IPR051279">
    <property type="entry name" value="PP1-Reg/Actin-Interact_Protein"/>
</dbReference>
<dbReference type="Pfam" id="PF16000">
    <property type="entry name" value="CARMIL_C"/>
    <property type="match status" value="1"/>
</dbReference>
<comment type="subcellular location">
    <subcellularLocation>
        <location evidence="1">Cell membrane</location>
    </subcellularLocation>
    <subcellularLocation>
        <location evidence="2">Cytoplasm</location>
    </subcellularLocation>
</comment>
<organism evidence="12 13">
    <name type="scientific">Pleurodeles waltl</name>
    <name type="common">Iberian ribbed newt</name>
    <dbReference type="NCBI Taxonomy" id="8319"/>
    <lineage>
        <taxon>Eukaryota</taxon>
        <taxon>Metazoa</taxon>
        <taxon>Chordata</taxon>
        <taxon>Craniata</taxon>
        <taxon>Vertebrata</taxon>
        <taxon>Euteleostomi</taxon>
        <taxon>Amphibia</taxon>
        <taxon>Batrachia</taxon>
        <taxon>Caudata</taxon>
        <taxon>Salamandroidea</taxon>
        <taxon>Salamandridae</taxon>
        <taxon>Pleurodelinae</taxon>
        <taxon>Pleurodeles</taxon>
    </lineage>
</organism>
<evidence type="ECO:0000256" key="6">
    <source>
        <dbReference type="ARBA" id="ARBA00022614"/>
    </source>
</evidence>
<accession>A0AAV7QAC2</accession>
<evidence type="ECO:0008006" key="14">
    <source>
        <dbReference type="Google" id="ProtNLM"/>
    </source>
</evidence>
<feature type="region of interest" description="Disordered" evidence="9">
    <location>
        <begin position="998"/>
        <end position="1046"/>
    </location>
</feature>
<evidence type="ECO:0000256" key="7">
    <source>
        <dbReference type="ARBA" id="ARBA00022737"/>
    </source>
</evidence>
<dbReference type="InterPro" id="IPR032675">
    <property type="entry name" value="LRR_dom_sf"/>
</dbReference>
<protein>
    <recommendedName>
        <fullName evidence="14">Capping protein regulator and myosin 1 linker 3</fullName>
    </recommendedName>
</protein>
<evidence type="ECO:0000256" key="2">
    <source>
        <dbReference type="ARBA" id="ARBA00004496"/>
    </source>
</evidence>
<comment type="caution">
    <text evidence="12">The sequence shown here is derived from an EMBL/GenBank/DDBJ whole genome shotgun (WGS) entry which is preliminary data.</text>
</comment>
<evidence type="ECO:0000259" key="11">
    <source>
        <dbReference type="Pfam" id="PF17888"/>
    </source>
</evidence>
<dbReference type="InterPro" id="IPR001611">
    <property type="entry name" value="Leu-rich_rpt"/>
</dbReference>
<feature type="domain" description="CARMIL C-terminal" evidence="10">
    <location>
        <begin position="813"/>
        <end position="1100"/>
    </location>
</feature>
<sequence length="1474" mass="164433">MGSRWPIARFTENFRGRRCLQQHLRRGRVPGSWATDRKGKPVRFSPKSIKKLLNKQDIQLQQRVQLETKPKKYEDRILVLTTWRIYILIVKIPTKIESSFNVLEIRTLNALSKNQIFIETEKTHCSLKLNSTESVDQVTSYVNFALSKIFPSPSTVCSIRRRNPETPESTRNPSPNSETSTSTTHSVCGGFSETYAALCDYNGMCCREEVQWDVDTIYHSQDNREFNLLDFSHLESRDLALIVASLAYNQWFTKLLCKDLKLGSEVIDQVLHTISKTSSLEEIVLENCGLKSDFALKLASVFGENPNTTLHSINLSHNQLEDKGVFSLSQQLLYFPKGLKHLNLSKTSITAKGLGFLCQAIGGNPGFASSLLHLDLSKNSGLLATDEANALYSFLAQPNTLVHLDLSGTDCAVDTLFGALLHGCCTHLTYLNLTRNAFSHKKGKDALPSFRQFFSSTFSLAHVSLSGIKLPLDALRALLYGLSTNTHVSDLHLDLSSCDLRSAGAQILQEQFSAVSAVGSLDVSDNGFDYDMITLVPALGKNKSLKHLFIGKNFNVKSRTLEEILQRIVHLIQEEDCSLESLSVADSRLKSRTSILINALGSNTCLTKVDISGNSMEDIGAKMLSKALQINSTLRSITWDRNSTSALGFLDIARALENNYSLKFMSFPISDITQAYKNSPEKTEEAWQKIQWSLLRNNHSQTFSQQQVFRLHQGIVTSSAEQMMDRLYVKVQEEIRALRSCPVESVQDDVLYARQLMKDAKNSRALFPSLCELGHILASDGPVRHRLESVATEVSKAVDKELQVILESMVDLTQELCPNGMRAAENHNKMLSAVSDRVTVPRNFIRSVLLEQAGLDIQNKLNEVKLSVVTYLTNSIVDEVLQELYHSHKNLSRHIMELRKLAQQEAEILGMLQELPPKNSLRENEEFTDDELSHSIDTIAIKRQLHSRKIRPVSAFISVSEQELDRHTMEMESPSGWFSSSTSSQYSRSRSTSFEALVDLPTEGAKLEHQTRGRPRPRRNIRQTSSKRSLRVPVVETPKQENGTVTRLDEGLEDFFRKKVIAESLSLSQPAAGKTNPADAPQQKKRRRGLFHFRKHKQPKGEKDADAESKDPCHPMAAPDEELLSQQTTPEEEGQRVRQNVPLIPGVQLPGMGGVKGLPCRVKKTHDRPPESEVSEEKLKLMQPARVHGIALPGMGGSRGQSFDGKKENVDMEEAAGHQEQERRRSSADSGKGSWKPQPPPSTLKPIFSTSRRSEVGWHLVEEESRDQGGGKAMADRRTQGDIGEKGKDEDDKHFKLLPSPGSGSIKDHDTSPNSHLHGVRPVAAPRGRKSSVGMAHEEPEDDGSHISANCLRAKEMQSSTPVAKPRQRIEMSRGMETSSAELSDGNNDSTGAVKAPPLKPQRSRRAQSCDKLDSGRSPESDSGGNDRDSKAQLPESSERRVPQRRLAMSLRFKPIDRSPGEPLRTRKSQQSPT</sequence>
<feature type="compositionally biased region" description="Basic and acidic residues" evidence="9">
    <location>
        <begin position="1167"/>
        <end position="1180"/>
    </location>
</feature>
<reference evidence="12" key="1">
    <citation type="journal article" date="2022" name="bioRxiv">
        <title>Sequencing and chromosome-scale assembly of the giantPleurodeles waltlgenome.</title>
        <authorList>
            <person name="Brown T."/>
            <person name="Elewa A."/>
            <person name="Iarovenko S."/>
            <person name="Subramanian E."/>
            <person name="Araus A.J."/>
            <person name="Petzold A."/>
            <person name="Susuki M."/>
            <person name="Suzuki K.-i.T."/>
            <person name="Hayashi T."/>
            <person name="Toyoda A."/>
            <person name="Oliveira C."/>
            <person name="Osipova E."/>
            <person name="Leigh N.D."/>
            <person name="Simon A."/>
            <person name="Yun M.H."/>
        </authorList>
    </citation>
    <scope>NUCLEOTIDE SEQUENCE</scope>
    <source>
        <strain evidence="12">20211129_DDA</strain>
        <tissue evidence="12">Liver</tissue>
    </source>
</reference>
<dbReference type="GO" id="GO:0016477">
    <property type="term" value="P:cell migration"/>
    <property type="evidence" value="ECO:0007669"/>
    <property type="project" value="TreeGrafter"/>
</dbReference>
<dbReference type="GO" id="GO:0005886">
    <property type="term" value="C:plasma membrane"/>
    <property type="evidence" value="ECO:0007669"/>
    <property type="project" value="UniProtKB-SubCell"/>
</dbReference>
<evidence type="ECO:0000259" key="10">
    <source>
        <dbReference type="Pfam" id="PF16000"/>
    </source>
</evidence>
<comment type="similarity">
    <text evidence="3">Belongs to the CARMIL family.</text>
</comment>
<evidence type="ECO:0000313" key="12">
    <source>
        <dbReference type="EMBL" id="KAJ1137249.1"/>
    </source>
</evidence>
<dbReference type="Proteomes" id="UP001066276">
    <property type="component" value="Chromosome 6"/>
</dbReference>
<feature type="compositionally biased region" description="Basic and acidic residues" evidence="9">
    <location>
        <begin position="1204"/>
        <end position="1227"/>
    </location>
</feature>
<dbReference type="GO" id="GO:0034315">
    <property type="term" value="P:regulation of Arp2/3 complex-mediated actin nucleation"/>
    <property type="evidence" value="ECO:0007669"/>
    <property type="project" value="TreeGrafter"/>
</dbReference>
<evidence type="ECO:0000256" key="8">
    <source>
        <dbReference type="ARBA" id="ARBA00023136"/>
    </source>
</evidence>
<dbReference type="InterPro" id="IPR031943">
    <property type="entry name" value="CARMIL_C"/>
</dbReference>
<dbReference type="InterPro" id="IPR041245">
    <property type="entry name" value="CARMIL_PH"/>
</dbReference>
<dbReference type="GO" id="GO:0005737">
    <property type="term" value="C:cytoplasm"/>
    <property type="evidence" value="ECO:0007669"/>
    <property type="project" value="UniProtKB-SubCell"/>
</dbReference>
<keyword evidence="6" id="KW-0433">Leucine-rich repeat</keyword>
<dbReference type="Pfam" id="PF13516">
    <property type="entry name" value="LRR_6"/>
    <property type="match status" value="3"/>
</dbReference>
<name>A0AAV7QAC2_PLEWA</name>
<evidence type="ECO:0000256" key="5">
    <source>
        <dbReference type="ARBA" id="ARBA00022490"/>
    </source>
</evidence>
<keyword evidence="7" id="KW-0677">Repeat</keyword>
<evidence type="ECO:0000256" key="3">
    <source>
        <dbReference type="ARBA" id="ARBA00007298"/>
    </source>
</evidence>
<dbReference type="Pfam" id="PF17888">
    <property type="entry name" value="Carm_PH"/>
    <property type="match status" value="1"/>
</dbReference>
<gene>
    <name evidence="12" type="ORF">NDU88_003662</name>
</gene>
<feature type="region of interest" description="Disordered" evidence="9">
    <location>
        <begin position="157"/>
        <end position="186"/>
    </location>
</feature>
<dbReference type="PANTHER" id="PTHR24112:SF43">
    <property type="entry name" value="CAPPING PROTEIN, ARP2_3 AND MYOSIN-I LINKER PROTEIN 3"/>
    <property type="match status" value="1"/>
</dbReference>
<keyword evidence="5" id="KW-0963">Cytoplasm</keyword>
<dbReference type="PANTHER" id="PTHR24112">
    <property type="entry name" value="LEUCINE-RICH REPEAT, ISOFORM F-RELATED"/>
    <property type="match status" value="1"/>
</dbReference>
<dbReference type="EMBL" id="JANPWB010000010">
    <property type="protein sequence ID" value="KAJ1137249.1"/>
    <property type="molecule type" value="Genomic_DNA"/>
</dbReference>
<feature type="compositionally biased region" description="Polar residues" evidence="9">
    <location>
        <begin position="1376"/>
        <end position="1391"/>
    </location>
</feature>
<keyword evidence="13" id="KW-1185">Reference proteome</keyword>
<evidence type="ECO:0000256" key="9">
    <source>
        <dbReference type="SAM" id="MobiDB-lite"/>
    </source>
</evidence>
<evidence type="ECO:0000313" key="13">
    <source>
        <dbReference type="Proteomes" id="UP001066276"/>
    </source>
</evidence>
<dbReference type="Gene3D" id="3.80.10.10">
    <property type="entry name" value="Ribonuclease Inhibitor"/>
    <property type="match status" value="1"/>
</dbReference>
<feature type="compositionally biased region" description="Basic residues" evidence="9">
    <location>
        <begin position="1083"/>
        <end position="1098"/>
    </location>
</feature>
<dbReference type="FunFam" id="3.80.10.10:FF:000009">
    <property type="entry name" value="F-actin-uncapping protein LRRC16A isoform X1"/>
    <property type="match status" value="1"/>
</dbReference>
<keyword evidence="4" id="KW-1003">Cell membrane</keyword>
<feature type="region of interest" description="Disordered" evidence="9">
    <location>
        <begin position="1067"/>
        <end position="1474"/>
    </location>
</feature>
<feature type="compositionally biased region" description="Basic and acidic residues" evidence="9">
    <location>
        <begin position="1099"/>
        <end position="1113"/>
    </location>
</feature>
<dbReference type="GO" id="GO:0030027">
    <property type="term" value="C:lamellipodium"/>
    <property type="evidence" value="ECO:0007669"/>
    <property type="project" value="TreeGrafter"/>
</dbReference>
<dbReference type="InterPro" id="IPR011993">
    <property type="entry name" value="PH-like_dom_sf"/>
</dbReference>
<dbReference type="Gene3D" id="2.30.29.30">
    <property type="entry name" value="Pleckstrin-homology domain (PH domain)/Phosphotyrosine-binding domain (PTB)"/>
    <property type="match status" value="1"/>
</dbReference>
<feature type="compositionally biased region" description="Basic and acidic residues" evidence="9">
    <location>
        <begin position="1252"/>
        <end position="1295"/>
    </location>
</feature>
<evidence type="ECO:0000256" key="1">
    <source>
        <dbReference type="ARBA" id="ARBA00004236"/>
    </source>
</evidence>
<keyword evidence="8" id="KW-0472">Membrane</keyword>
<feature type="compositionally biased region" description="Basic residues" evidence="9">
    <location>
        <begin position="1012"/>
        <end position="1021"/>
    </location>
</feature>
<feature type="compositionally biased region" description="Basic and acidic residues" evidence="9">
    <location>
        <begin position="1408"/>
        <end position="1442"/>
    </location>
</feature>
<feature type="compositionally biased region" description="Low complexity" evidence="9">
    <location>
        <begin position="169"/>
        <end position="184"/>
    </location>
</feature>
<dbReference type="SUPFAM" id="SSF52047">
    <property type="entry name" value="RNI-like"/>
    <property type="match status" value="2"/>
</dbReference>
<dbReference type="SMART" id="SM00368">
    <property type="entry name" value="LRR_RI"/>
    <property type="match status" value="5"/>
</dbReference>
<feature type="domain" description="CARMIL pleckstrin homology" evidence="11">
    <location>
        <begin position="58"/>
        <end position="151"/>
    </location>
</feature>
<proteinExistence type="inferred from homology"/>
<evidence type="ECO:0000256" key="4">
    <source>
        <dbReference type="ARBA" id="ARBA00022475"/>
    </source>
</evidence>